<dbReference type="GO" id="GO:0005886">
    <property type="term" value="C:plasma membrane"/>
    <property type="evidence" value="ECO:0007669"/>
    <property type="project" value="UniProtKB-SubCell"/>
</dbReference>
<reference evidence="11 12" key="1">
    <citation type="submission" date="2017-08" db="EMBL/GenBank/DDBJ databases">
        <authorList>
            <person name="de Groot N.N."/>
        </authorList>
    </citation>
    <scope>NUCLEOTIDE SEQUENCE [LARGE SCALE GENOMIC DNA]</scope>
    <source>
        <strain evidence="11 12">JC85</strain>
    </source>
</reference>
<dbReference type="RefSeq" id="WP_141402066.1">
    <property type="nucleotide sequence ID" value="NZ_OBQD01000010.1"/>
</dbReference>
<dbReference type="OrthoDB" id="8456606at2"/>
<dbReference type="Proteomes" id="UP000219167">
    <property type="component" value="Unassembled WGS sequence"/>
</dbReference>
<keyword evidence="7" id="KW-0975">Bacterial flagellum</keyword>
<dbReference type="PANTHER" id="PTHR38766:SF1">
    <property type="entry name" value="FLAGELLAR PROTEIN FLIO"/>
    <property type="match status" value="1"/>
</dbReference>
<evidence type="ECO:0000256" key="5">
    <source>
        <dbReference type="ARBA" id="ARBA00022989"/>
    </source>
</evidence>
<accession>A0A285UQZ8</accession>
<evidence type="ECO:0000256" key="4">
    <source>
        <dbReference type="ARBA" id="ARBA00022692"/>
    </source>
</evidence>
<proteinExistence type="inferred from homology"/>
<feature type="compositionally biased region" description="Low complexity" evidence="9">
    <location>
        <begin position="199"/>
        <end position="211"/>
    </location>
</feature>
<comment type="subcellular location">
    <subcellularLocation>
        <location evidence="1">Bacterial flagellum basal body</location>
    </subcellularLocation>
    <subcellularLocation>
        <location evidence="2">Cell membrane</location>
    </subcellularLocation>
</comment>
<evidence type="ECO:0000256" key="9">
    <source>
        <dbReference type="SAM" id="MobiDB-lite"/>
    </source>
</evidence>
<evidence type="ECO:0000313" key="11">
    <source>
        <dbReference type="EMBL" id="SOC42671.1"/>
    </source>
</evidence>
<comment type="similarity">
    <text evidence="8">Belongs to the FliO/MopB family.</text>
</comment>
<keyword evidence="3" id="KW-1003">Cell membrane</keyword>
<evidence type="ECO:0000256" key="7">
    <source>
        <dbReference type="ARBA" id="ARBA00023143"/>
    </source>
</evidence>
<evidence type="ECO:0000256" key="1">
    <source>
        <dbReference type="ARBA" id="ARBA00004117"/>
    </source>
</evidence>
<dbReference type="InterPro" id="IPR052205">
    <property type="entry name" value="FliO/MopB"/>
</dbReference>
<keyword evidence="4 10" id="KW-0812">Transmembrane</keyword>
<keyword evidence="11" id="KW-0969">Cilium</keyword>
<feature type="region of interest" description="Disordered" evidence="9">
    <location>
        <begin position="247"/>
        <end position="279"/>
    </location>
</feature>
<dbReference type="InterPro" id="IPR022781">
    <property type="entry name" value="Flagellar_biosynth_FliO"/>
</dbReference>
<name>A0A285UQZ8_9HYPH</name>
<dbReference type="GO" id="GO:0009425">
    <property type="term" value="C:bacterial-type flagellum basal body"/>
    <property type="evidence" value="ECO:0007669"/>
    <property type="project" value="UniProtKB-SubCell"/>
</dbReference>
<keyword evidence="6 10" id="KW-0472">Membrane</keyword>
<feature type="region of interest" description="Disordered" evidence="9">
    <location>
        <begin position="194"/>
        <end position="227"/>
    </location>
</feature>
<feature type="compositionally biased region" description="Low complexity" evidence="9">
    <location>
        <begin position="317"/>
        <end position="328"/>
    </location>
</feature>
<dbReference type="AlphaFoldDB" id="A0A285UQZ8"/>
<sequence>MFEETIAQHGTKFLVAALAVLIGLACLALVLWIVRRRPSSPFIRGGRNRQPRLSVLDAAAVDTRRRLVLVRRDDVEHLLMIGGPTDIVIESRILAPTQDDAQETAPSGIVTAPIPGEQKTAEPAIAATVPAQEPAPAAIAARPAAAPIAVPPAPAAVRTTASVLPARAEPPAPPLPASGISAMGNMFYGADTGPAAAVPRASQPEPAAAPARPAPTTPPFQQPHAPAPSLERNAIDALDRARDRVLTSPVGTGSERLAPQAMPTPSPAQPQAPAVAQQRPAVENAALVSEFERILEQEIATAPSRSTGAVAPGARMEPAAPEAGPQQPKSREETEAEMARLLGEISVTRNS</sequence>
<evidence type="ECO:0000256" key="3">
    <source>
        <dbReference type="ARBA" id="ARBA00022475"/>
    </source>
</evidence>
<feature type="transmembrane region" description="Helical" evidence="10">
    <location>
        <begin position="13"/>
        <end position="34"/>
    </location>
</feature>
<evidence type="ECO:0000256" key="6">
    <source>
        <dbReference type="ARBA" id="ARBA00023136"/>
    </source>
</evidence>
<feature type="compositionally biased region" description="Pro residues" evidence="9">
    <location>
        <begin position="212"/>
        <end position="221"/>
    </location>
</feature>
<keyword evidence="11" id="KW-0966">Cell projection</keyword>
<evidence type="ECO:0000256" key="10">
    <source>
        <dbReference type="SAM" id="Phobius"/>
    </source>
</evidence>
<evidence type="ECO:0000256" key="8">
    <source>
        <dbReference type="ARBA" id="ARBA00037937"/>
    </source>
</evidence>
<organism evidence="11 12">
    <name type="scientific">Rhizobium subbaraonis</name>
    <dbReference type="NCBI Taxonomy" id="908946"/>
    <lineage>
        <taxon>Bacteria</taxon>
        <taxon>Pseudomonadati</taxon>
        <taxon>Pseudomonadota</taxon>
        <taxon>Alphaproteobacteria</taxon>
        <taxon>Hyphomicrobiales</taxon>
        <taxon>Rhizobiaceae</taxon>
        <taxon>Rhizobium/Agrobacterium group</taxon>
        <taxon>Rhizobium</taxon>
    </lineage>
</organism>
<dbReference type="EMBL" id="OBQD01000010">
    <property type="protein sequence ID" value="SOC42671.1"/>
    <property type="molecule type" value="Genomic_DNA"/>
</dbReference>
<dbReference type="PANTHER" id="PTHR38766">
    <property type="entry name" value="FLAGELLAR PROTEIN FLIO"/>
    <property type="match status" value="1"/>
</dbReference>
<dbReference type="GO" id="GO:0044781">
    <property type="term" value="P:bacterial-type flagellum organization"/>
    <property type="evidence" value="ECO:0007669"/>
    <property type="project" value="InterPro"/>
</dbReference>
<evidence type="ECO:0000256" key="2">
    <source>
        <dbReference type="ARBA" id="ARBA00004236"/>
    </source>
</evidence>
<gene>
    <name evidence="11" type="ORF">SAMN05892877_110109</name>
</gene>
<keyword evidence="5 10" id="KW-1133">Transmembrane helix</keyword>
<dbReference type="Pfam" id="PF04347">
    <property type="entry name" value="FliO"/>
    <property type="match status" value="1"/>
</dbReference>
<keyword evidence="12" id="KW-1185">Reference proteome</keyword>
<keyword evidence="11" id="KW-0282">Flagellum</keyword>
<feature type="region of interest" description="Disordered" evidence="9">
    <location>
        <begin position="299"/>
        <end position="335"/>
    </location>
</feature>
<protein>
    <submittedName>
        <fullName evidence="11">Flagellar biosynthesis protein FliO</fullName>
    </submittedName>
</protein>
<evidence type="ECO:0000313" key="12">
    <source>
        <dbReference type="Proteomes" id="UP000219167"/>
    </source>
</evidence>